<comment type="cofactor">
    <cofactor evidence="1">
        <name>Zn(2+)</name>
        <dbReference type="ChEBI" id="CHEBI:29105"/>
    </cofactor>
</comment>
<dbReference type="GO" id="GO:0008270">
    <property type="term" value="F:zinc ion binding"/>
    <property type="evidence" value="ECO:0007669"/>
    <property type="project" value="InterPro"/>
</dbReference>
<dbReference type="GO" id="GO:0004181">
    <property type="term" value="F:metallocarboxypeptidase activity"/>
    <property type="evidence" value="ECO:0007669"/>
    <property type="project" value="InterPro"/>
</dbReference>
<dbReference type="GO" id="GO:0016788">
    <property type="term" value="F:hydrolase activity, acting on ester bonds"/>
    <property type="evidence" value="ECO:0007669"/>
    <property type="project" value="InterPro"/>
</dbReference>
<evidence type="ECO:0000256" key="5">
    <source>
        <dbReference type="PROSITE-ProRule" id="PRU01379"/>
    </source>
</evidence>
<dbReference type="InterPro" id="IPR000834">
    <property type="entry name" value="Peptidase_M14"/>
</dbReference>
<keyword evidence="3" id="KW-0378">Hydrolase</keyword>
<keyword evidence="7" id="KW-0121">Carboxypeptidase</keyword>
<dbReference type="Proteomes" id="UP000594464">
    <property type="component" value="Chromosome"/>
</dbReference>
<dbReference type="CDD" id="cd06231">
    <property type="entry name" value="M14_REP34-like"/>
    <property type="match status" value="1"/>
</dbReference>
<feature type="domain" description="Peptidase M14" evidence="6">
    <location>
        <begin position="1"/>
        <end position="246"/>
    </location>
</feature>
<name>A0A7T0C3Q4_9BACT</name>
<dbReference type="AlphaFoldDB" id="A0A7T0C3Q4"/>
<reference evidence="8" key="1">
    <citation type="submission" date="2020-02" db="EMBL/GenBank/DDBJ databases">
        <title>Genomic and physiological characterization of two novel Nitrospinaceae genera.</title>
        <authorList>
            <person name="Mueller A.J."/>
            <person name="Jung M.-Y."/>
            <person name="Strachan C.R."/>
            <person name="Herbold C.W."/>
            <person name="Kirkegaard R.H."/>
            <person name="Daims H."/>
        </authorList>
    </citation>
    <scope>NUCLEOTIDE SEQUENCE [LARGE SCALE GENOMIC DNA]</scope>
</reference>
<gene>
    <name evidence="7" type="ORF">G3M78_11635</name>
</gene>
<dbReference type="Gene3D" id="3.40.630.10">
    <property type="entry name" value="Zn peptidases"/>
    <property type="match status" value="1"/>
</dbReference>
<evidence type="ECO:0000313" key="8">
    <source>
        <dbReference type="Proteomes" id="UP000594464"/>
    </source>
</evidence>
<dbReference type="GO" id="GO:0006508">
    <property type="term" value="P:proteolysis"/>
    <property type="evidence" value="ECO:0007669"/>
    <property type="project" value="InterPro"/>
</dbReference>
<keyword evidence="7" id="KW-0645">Protease</keyword>
<comment type="similarity">
    <text evidence="5">Belongs to the peptidase M14 family.</text>
</comment>
<protein>
    <submittedName>
        <fullName evidence="7">M14 family metallocarboxypeptidase</fullName>
    </submittedName>
</protein>
<dbReference type="EMBL" id="CP048620">
    <property type="protein sequence ID" value="QPJ66009.1"/>
    <property type="molecule type" value="Genomic_DNA"/>
</dbReference>
<keyword evidence="4" id="KW-0862">Zinc</keyword>
<evidence type="ECO:0000256" key="3">
    <source>
        <dbReference type="ARBA" id="ARBA00022801"/>
    </source>
</evidence>
<dbReference type="Pfam" id="PF24827">
    <property type="entry name" value="AstE_AspA_cat"/>
    <property type="match status" value="1"/>
</dbReference>
<evidence type="ECO:0000256" key="2">
    <source>
        <dbReference type="ARBA" id="ARBA00022723"/>
    </source>
</evidence>
<evidence type="ECO:0000313" key="7">
    <source>
        <dbReference type="EMBL" id="QPJ66009.1"/>
    </source>
</evidence>
<dbReference type="InterPro" id="IPR055438">
    <property type="entry name" value="AstE_AspA_cat"/>
</dbReference>
<dbReference type="KEGG" id="nva:G3M78_11635"/>
<dbReference type="PROSITE" id="PS52035">
    <property type="entry name" value="PEPTIDASE_M14"/>
    <property type="match status" value="1"/>
</dbReference>
<keyword evidence="2" id="KW-0479">Metal-binding</keyword>
<organism evidence="7 8">
    <name type="scientific">Candidatus Nitrohelix vancouverensis</name>
    <dbReference type="NCBI Taxonomy" id="2705534"/>
    <lineage>
        <taxon>Bacteria</taxon>
        <taxon>Pseudomonadati</taxon>
        <taxon>Nitrospinota/Tectimicrobiota group</taxon>
        <taxon>Nitrospinota</taxon>
        <taxon>Nitrospinia</taxon>
        <taxon>Nitrospinales</taxon>
        <taxon>Nitrospinaceae</taxon>
        <taxon>Candidatus Nitrohelix</taxon>
    </lineage>
</organism>
<accession>A0A7T0C3Q4</accession>
<sequence length="251" mass="28396">MIESYYSKIVQRLEAWSAHSDTPILEIGRSPAGDALMRIDKGVQRPHRALISAGIHGDEPGGVEAVCAMLENNLLDDFLNDWEFVILPCINPDGLNRGTRNNSMDQDLNRLFNTYPPPEEVKCVQDIFERPFDLTLELHEDTESNGYYLYQKIRRHDCERFGGLILRDVQLITPLNLSNEIDGHVAEGGMIEVSKQPVQLEFWPMAFYAYHKGANACLTLETPGGEALERRVEAHCAAVPSALRHYQELFV</sequence>
<dbReference type="SUPFAM" id="SSF53187">
    <property type="entry name" value="Zn-dependent exopeptidases"/>
    <property type="match status" value="1"/>
</dbReference>
<evidence type="ECO:0000259" key="6">
    <source>
        <dbReference type="PROSITE" id="PS52035"/>
    </source>
</evidence>
<evidence type="ECO:0000256" key="1">
    <source>
        <dbReference type="ARBA" id="ARBA00001947"/>
    </source>
</evidence>
<proteinExistence type="inferred from homology"/>
<evidence type="ECO:0000256" key="4">
    <source>
        <dbReference type="ARBA" id="ARBA00022833"/>
    </source>
</evidence>
<feature type="active site" description="Proton donor/acceptor" evidence="5">
    <location>
        <position position="221"/>
    </location>
</feature>